<accession>A0A672FYD1</accession>
<organism evidence="15 16">
    <name type="scientific">Salarias fasciatus</name>
    <name type="common">Jewelled blenny</name>
    <name type="synonym">Blennius fasciatus</name>
    <dbReference type="NCBI Taxonomy" id="181472"/>
    <lineage>
        <taxon>Eukaryota</taxon>
        <taxon>Metazoa</taxon>
        <taxon>Chordata</taxon>
        <taxon>Craniata</taxon>
        <taxon>Vertebrata</taxon>
        <taxon>Euteleostomi</taxon>
        <taxon>Actinopterygii</taxon>
        <taxon>Neopterygii</taxon>
        <taxon>Teleostei</taxon>
        <taxon>Neoteleostei</taxon>
        <taxon>Acanthomorphata</taxon>
        <taxon>Ovalentaria</taxon>
        <taxon>Blenniimorphae</taxon>
        <taxon>Blenniiformes</taxon>
        <taxon>Blennioidei</taxon>
        <taxon>Blenniidae</taxon>
        <taxon>Salariinae</taxon>
        <taxon>Salarias</taxon>
    </lineage>
</organism>
<keyword evidence="16" id="KW-1185">Reference proteome</keyword>
<dbReference type="PROSITE" id="PS50835">
    <property type="entry name" value="IG_LIKE"/>
    <property type="match status" value="2"/>
</dbReference>
<dbReference type="InterPro" id="IPR003599">
    <property type="entry name" value="Ig_sub"/>
</dbReference>
<dbReference type="InterPro" id="IPR036179">
    <property type="entry name" value="Ig-like_dom_sf"/>
</dbReference>
<dbReference type="Gene3D" id="3.40.50.10140">
    <property type="entry name" value="Toll/interleukin-1 receptor homology (TIR) domain"/>
    <property type="match status" value="1"/>
</dbReference>
<dbReference type="OMA" id="YPHIIQD"/>
<evidence type="ECO:0000256" key="11">
    <source>
        <dbReference type="SAM" id="Phobius"/>
    </source>
</evidence>
<reference evidence="15" key="2">
    <citation type="submission" date="2025-08" db="UniProtKB">
        <authorList>
            <consortium name="Ensembl"/>
        </authorList>
    </citation>
    <scope>IDENTIFICATION</scope>
</reference>
<sequence>MQTGYFLSFLFLPIFFEACCVMKCQRRRAVLQDTTHQYYRAVKGELFAMPCIKSSSGHMETSWFRTEEGGEETQGSPIECRTRFQVETKHSGNYTSLTGMVLHLQVLDGVATRCVESDRTSVYLKVAVSGTIPCPRFLCGNNTDVIWYKGNKPVCEMQRDLSEKEGNLTLRSVKYADSGIYFCDRLISDQGVLWTLRRAVNVTAIPSIDAPTIPEGNTEEEVELGQPHTLTCTAYFDFEPVSSRKVEWYMNYGGNMENMTPLPMEASQEKPVDVDKYEVIKAAIIKEVTLQHLSHTYTCIASNTAGNSSITVKLKRKIKEKWPSLFGYPIVSVLLVSGLGVILHLKWLEIQLIYKSHFKFGKQCEDGKQFDVFLSHVWSAPLVEVAESSTLSSRPGLSSDDEQLFPITVLDKTSNVPLEGLLPHVLEGQWGYRLCLLERDVVPGGAYTNDVVLAVKRSRMLICVLSAEYLSNSNAVFVLESGVKALLQASAFKLLVIWTGGAPTSPIQQDLPKLVQRALKVLPSLDWNSGNPARGTGNFWRSLRKILPRHRG</sequence>
<reference evidence="15" key="3">
    <citation type="submission" date="2025-09" db="UniProtKB">
        <authorList>
            <consortium name="Ensembl"/>
        </authorList>
    </citation>
    <scope>IDENTIFICATION</scope>
</reference>
<keyword evidence="11" id="KW-0472">Membrane</keyword>
<feature type="transmembrane region" description="Helical" evidence="11">
    <location>
        <begin position="325"/>
        <end position="345"/>
    </location>
</feature>
<dbReference type="Proteomes" id="UP000472267">
    <property type="component" value="Chromosome 1"/>
</dbReference>
<evidence type="ECO:0000259" key="14">
    <source>
        <dbReference type="PROSITE" id="PS50835"/>
    </source>
</evidence>
<evidence type="ECO:0000256" key="12">
    <source>
        <dbReference type="SAM" id="SignalP"/>
    </source>
</evidence>
<dbReference type="OrthoDB" id="6019866at2759"/>
<dbReference type="InParanoid" id="A0A672FYD1"/>
<evidence type="ECO:0000256" key="2">
    <source>
        <dbReference type="ARBA" id="ARBA00009752"/>
    </source>
</evidence>
<evidence type="ECO:0000256" key="9">
    <source>
        <dbReference type="ARBA" id="ARBA00023180"/>
    </source>
</evidence>
<protein>
    <submittedName>
        <fullName evidence="15">Interleukin-18 receptor accessory protein-like</fullName>
    </submittedName>
</protein>
<gene>
    <name evidence="15" type="primary">LOC115391812</name>
</gene>
<dbReference type="AlphaFoldDB" id="A0A672FYD1"/>
<dbReference type="GO" id="GO:0042008">
    <property type="term" value="F:interleukin-18 receptor activity"/>
    <property type="evidence" value="ECO:0007669"/>
    <property type="project" value="TreeGrafter"/>
</dbReference>
<dbReference type="Gene3D" id="2.60.40.10">
    <property type="entry name" value="Immunoglobulins"/>
    <property type="match status" value="2"/>
</dbReference>
<keyword evidence="8" id="KW-0675">Receptor</keyword>
<evidence type="ECO:0000259" key="13">
    <source>
        <dbReference type="PROSITE" id="PS50104"/>
    </source>
</evidence>
<dbReference type="RefSeq" id="XP_029952033.1">
    <property type="nucleotide sequence ID" value="XM_030096173.1"/>
</dbReference>
<proteinExistence type="inferred from homology"/>
<name>A0A672FYD1_SALFA</name>
<feature type="chain" id="PRO_5025669605" evidence="12">
    <location>
        <begin position="19"/>
        <end position="552"/>
    </location>
</feature>
<evidence type="ECO:0000313" key="15">
    <source>
        <dbReference type="Ensembl" id="ENSSFAP00005011608.1"/>
    </source>
</evidence>
<keyword evidence="10" id="KW-0393">Immunoglobulin domain</keyword>
<evidence type="ECO:0000256" key="7">
    <source>
        <dbReference type="ARBA" id="ARBA00023157"/>
    </source>
</evidence>
<evidence type="ECO:0000256" key="4">
    <source>
        <dbReference type="ARBA" id="ARBA00022801"/>
    </source>
</evidence>
<dbReference type="Pfam" id="PF01582">
    <property type="entry name" value="TIR"/>
    <property type="match status" value="1"/>
</dbReference>
<dbReference type="GO" id="GO:0016020">
    <property type="term" value="C:membrane"/>
    <property type="evidence" value="ECO:0007669"/>
    <property type="project" value="UniProtKB-SubCell"/>
</dbReference>
<evidence type="ECO:0000256" key="8">
    <source>
        <dbReference type="ARBA" id="ARBA00023170"/>
    </source>
</evidence>
<dbReference type="InterPro" id="IPR007110">
    <property type="entry name" value="Ig-like_dom"/>
</dbReference>
<dbReference type="PROSITE" id="PS50104">
    <property type="entry name" value="TIR"/>
    <property type="match status" value="1"/>
</dbReference>
<keyword evidence="9" id="KW-0325">Glycoprotein</keyword>
<dbReference type="CDD" id="cd00096">
    <property type="entry name" value="Ig"/>
    <property type="match status" value="1"/>
</dbReference>
<dbReference type="InterPro" id="IPR013783">
    <property type="entry name" value="Ig-like_fold"/>
</dbReference>
<dbReference type="SUPFAM" id="SSF52200">
    <property type="entry name" value="Toll/Interleukin receptor TIR domain"/>
    <property type="match status" value="1"/>
</dbReference>
<evidence type="ECO:0000256" key="3">
    <source>
        <dbReference type="ARBA" id="ARBA00022692"/>
    </source>
</evidence>
<feature type="domain" description="Ig-like" evidence="14">
    <location>
        <begin position="211"/>
        <end position="311"/>
    </location>
</feature>
<dbReference type="SMART" id="SM00255">
    <property type="entry name" value="TIR"/>
    <property type="match status" value="1"/>
</dbReference>
<evidence type="ECO:0000256" key="10">
    <source>
        <dbReference type="ARBA" id="ARBA00023319"/>
    </source>
</evidence>
<reference evidence="15" key="1">
    <citation type="submission" date="2019-06" db="EMBL/GenBank/DDBJ databases">
        <authorList>
            <consortium name="Wellcome Sanger Institute Data Sharing"/>
        </authorList>
    </citation>
    <scope>NUCLEOTIDE SEQUENCE [LARGE SCALE GENOMIC DNA]</scope>
</reference>
<keyword evidence="5 11" id="KW-1133">Transmembrane helix</keyword>
<dbReference type="InterPro" id="IPR015621">
    <property type="entry name" value="IL-1_rcpt_fam"/>
</dbReference>
<keyword evidence="4" id="KW-0378">Hydrolase</keyword>
<evidence type="ECO:0000256" key="5">
    <source>
        <dbReference type="ARBA" id="ARBA00022989"/>
    </source>
</evidence>
<dbReference type="GO" id="GO:0016787">
    <property type="term" value="F:hydrolase activity"/>
    <property type="evidence" value="ECO:0007669"/>
    <property type="project" value="UniProtKB-KW"/>
</dbReference>
<keyword evidence="7" id="KW-1015">Disulfide bond</keyword>
<dbReference type="SUPFAM" id="SSF48726">
    <property type="entry name" value="Immunoglobulin"/>
    <property type="match status" value="2"/>
</dbReference>
<comment type="subcellular location">
    <subcellularLocation>
        <location evidence="1">Membrane</location>
        <topology evidence="1">Single-pass type I membrane protein</topology>
    </subcellularLocation>
</comment>
<feature type="domain" description="TIR" evidence="13">
    <location>
        <begin position="400"/>
        <end position="547"/>
    </location>
</feature>
<dbReference type="PANTHER" id="PTHR11890">
    <property type="entry name" value="INTERLEUKIN-1 RECEPTOR FAMILY MEMBER"/>
    <property type="match status" value="1"/>
</dbReference>
<dbReference type="InterPro" id="IPR035897">
    <property type="entry name" value="Toll_tir_struct_dom_sf"/>
</dbReference>
<dbReference type="FunFam" id="2.60.40.10:FF:000284">
    <property type="entry name" value="interleukin-1 receptor accessory protein-like 1"/>
    <property type="match status" value="1"/>
</dbReference>
<evidence type="ECO:0000256" key="1">
    <source>
        <dbReference type="ARBA" id="ARBA00004479"/>
    </source>
</evidence>
<comment type="similarity">
    <text evidence="2">Belongs to the interleukin-1 receptor family.</text>
</comment>
<keyword evidence="3 11" id="KW-0812">Transmembrane</keyword>
<dbReference type="InterPro" id="IPR000157">
    <property type="entry name" value="TIR_dom"/>
</dbReference>
<evidence type="ECO:0000256" key="6">
    <source>
        <dbReference type="ARBA" id="ARBA00023027"/>
    </source>
</evidence>
<dbReference type="Ensembl" id="ENSSFAT00005012099.1">
    <property type="protein sequence ID" value="ENSSFAP00005011608.1"/>
    <property type="gene ID" value="ENSSFAG00005006479.1"/>
</dbReference>
<keyword evidence="12" id="KW-0732">Signal</keyword>
<dbReference type="PANTHER" id="PTHR11890:SF23">
    <property type="entry name" value="INTERLEUKIN-18 RECEPTOR ACCESSORY PROTEIN"/>
    <property type="match status" value="1"/>
</dbReference>
<feature type="domain" description="Ig-like" evidence="14">
    <location>
        <begin position="128"/>
        <end position="183"/>
    </location>
</feature>
<dbReference type="GeneID" id="115391812"/>
<feature type="signal peptide" evidence="12">
    <location>
        <begin position="1"/>
        <end position="18"/>
    </location>
</feature>
<evidence type="ECO:0000313" key="16">
    <source>
        <dbReference type="Proteomes" id="UP000472267"/>
    </source>
</evidence>
<keyword evidence="6" id="KW-0520">NAD</keyword>
<dbReference type="SMART" id="SM00409">
    <property type="entry name" value="IG"/>
    <property type="match status" value="2"/>
</dbReference>